<dbReference type="Gene3D" id="3.30.160.60">
    <property type="entry name" value="Classic Zinc Finger"/>
    <property type="match status" value="1"/>
</dbReference>
<dbReference type="PANTHER" id="PTHR10956">
    <property type="entry name" value="60S RIBOSOMAL PROTEIN L31"/>
    <property type="match status" value="1"/>
</dbReference>
<dbReference type="PROSITE" id="PS50157">
    <property type="entry name" value="ZINC_FINGER_C2H2_2"/>
    <property type="match status" value="2"/>
</dbReference>
<feature type="domain" description="C2H2-type" evidence="7">
    <location>
        <begin position="255"/>
        <end position="278"/>
    </location>
</feature>
<dbReference type="InterPro" id="IPR023621">
    <property type="entry name" value="Ribosomal_eL31_dom_sf"/>
</dbReference>
<evidence type="ECO:0000313" key="10">
    <source>
        <dbReference type="Proteomes" id="UP000663881"/>
    </source>
</evidence>
<keyword evidence="6" id="KW-0863">Zinc-finger</keyword>
<gene>
    <name evidence="8" type="ORF">OKA104_LOCUS2776</name>
    <name evidence="9" type="ORF">OXD698_LOCUS18737</name>
</gene>
<dbReference type="SMART" id="SM00355">
    <property type="entry name" value="ZnF_C2H2"/>
    <property type="match status" value="2"/>
</dbReference>
<dbReference type="InterPro" id="IPR000054">
    <property type="entry name" value="Ribosomal_eL31"/>
</dbReference>
<dbReference type="Pfam" id="PF01198">
    <property type="entry name" value="Ribosomal_L31e"/>
    <property type="match status" value="1"/>
</dbReference>
<dbReference type="GO" id="GO:0002181">
    <property type="term" value="P:cytoplasmic translation"/>
    <property type="evidence" value="ECO:0007669"/>
    <property type="project" value="TreeGrafter"/>
</dbReference>
<dbReference type="GO" id="GO:0008270">
    <property type="term" value="F:zinc ion binding"/>
    <property type="evidence" value="ECO:0007669"/>
    <property type="project" value="UniProtKB-KW"/>
</dbReference>
<comment type="similarity">
    <text evidence="1">Belongs to the eukaryotic ribosomal protein eL31 family.</text>
</comment>
<dbReference type="GO" id="GO:0022625">
    <property type="term" value="C:cytosolic large ribosomal subunit"/>
    <property type="evidence" value="ECO:0007669"/>
    <property type="project" value="TreeGrafter"/>
</dbReference>
<dbReference type="PANTHER" id="PTHR10956:SF0">
    <property type="entry name" value="60S RIBOSOMAL PROTEIN L31"/>
    <property type="match status" value="1"/>
</dbReference>
<evidence type="ECO:0000256" key="1">
    <source>
        <dbReference type="ARBA" id="ARBA00010808"/>
    </source>
</evidence>
<dbReference type="InterPro" id="IPR020052">
    <property type="entry name" value="Ribosomal_eL31_CS"/>
</dbReference>
<dbReference type="FunFam" id="3.10.440.10:FF:000001">
    <property type="entry name" value="60S ribosomal protein L31"/>
    <property type="match status" value="1"/>
</dbReference>
<evidence type="ECO:0000256" key="2">
    <source>
        <dbReference type="ARBA" id="ARBA00022980"/>
    </source>
</evidence>
<accession>A0A818IG80</accession>
<protein>
    <recommendedName>
        <fullName evidence="4">Large ribosomal subunit protein eL31</fullName>
    </recommendedName>
    <alternativeName>
        <fullName evidence="5">60S ribosomal protein L31</fullName>
    </alternativeName>
</protein>
<evidence type="ECO:0000313" key="9">
    <source>
        <dbReference type="EMBL" id="CAF3809351.1"/>
    </source>
</evidence>
<dbReference type="InterPro" id="IPR013087">
    <property type="entry name" value="Znf_C2H2_type"/>
</dbReference>
<keyword evidence="6" id="KW-0479">Metal-binding</keyword>
<evidence type="ECO:0000256" key="6">
    <source>
        <dbReference type="PROSITE-ProRule" id="PRU00042"/>
    </source>
</evidence>
<keyword evidence="2" id="KW-0689">Ribosomal protein</keyword>
<dbReference type="SUPFAM" id="SSF54575">
    <property type="entry name" value="Ribosomal protein L31e"/>
    <property type="match status" value="1"/>
</dbReference>
<name>A0A818IG80_9BILA</name>
<dbReference type="SMART" id="SM01380">
    <property type="entry name" value="Ribosomal_L31e"/>
    <property type="match status" value="1"/>
</dbReference>
<reference evidence="8" key="1">
    <citation type="submission" date="2021-02" db="EMBL/GenBank/DDBJ databases">
        <authorList>
            <person name="Nowell W R."/>
        </authorList>
    </citation>
    <scope>NUCLEOTIDE SEQUENCE</scope>
</reference>
<evidence type="ECO:0000259" key="7">
    <source>
        <dbReference type="PROSITE" id="PS50157"/>
    </source>
</evidence>
<dbReference type="PROSITE" id="PS01144">
    <property type="entry name" value="RIBOSOMAL_L31E"/>
    <property type="match status" value="1"/>
</dbReference>
<dbReference type="Proteomes" id="UP000663881">
    <property type="component" value="Unassembled WGS sequence"/>
</dbReference>
<evidence type="ECO:0000256" key="4">
    <source>
        <dbReference type="ARBA" id="ARBA00035230"/>
    </source>
</evidence>
<dbReference type="CDD" id="cd00463">
    <property type="entry name" value="Ribosomal_L31e"/>
    <property type="match status" value="1"/>
</dbReference>
<dbReference type="GO" id="GO:0003735">
    <property type="term" value="F:structural constituent of ribosome"/>
    <property type="evidence" value="ECO:0007669"/>
    <property type="project" value="InterPro"/>
</dbReference>
<sequence>MANTKGKKGESGSSKKQITNEVVTREYSVNLHKRLHGVAFKKRAPRAVKELKKFAEKMMKTPDVRIDSKLNKEIWSQGINHVPYRVRVRLARQRNEDEDSPHKLYTLVTFVRVPSFKDDDSNQTRQLPTKIFRSESSSLPFGIANVLQSTNESSKNSQIPRTTSISSANPWLMAIHHLSQSSSTTALANASNWCAKCSMQFRLTSELVHHIRVHHATRRNCYHHYQISQESTTTTPTPTPTTRKTLTNSTALMNLTCHICYETFRERHHLTRHMTSHR</sequence>
<dbReference type="Gene3D" id="3.10.440.10">
    <property type="match status" value="1"/>
</dbReference>
<evidence type="ECO:0000256" key="5">
    <source>
        <dbReference type="ARBA" id="ARBA00035337"/>
    </source>
</evidence>
<evidence type="ECO:0000313" key="8">
    <source>
        <dbReference type="EMBL" id="CAF3524417.1"/>
    </source>
</evidence>
<evidence type="ECO:0000256" key="3">
    <source>
        <dbReference type="ARBA" id="ARBA00023274"/>
    </source>
</evidence>
<dbReference type="EMBL" id="CAJOAY010000077">
    <property type="protein sequence ID" value="CAF3524417.1"/>
    <property type="molecule type" value="Genomic_DNA"/>
</dbReference>
<dbReference type="EMBL" id="CAJOAZ010001398">
    <property type="protein sequence ID" value="CAF3809351.1"/>
    <property type="molecule type" value="Genomic_DNA"/>
</dbReference>
<keyword evidence="6" id="KW-0862">Zinc</keyword>
<organism evidence="8 10">
    <name type="scientific">Adineta steineri</name>
    <dbReference type="NCBI Taxonomy" id="433720"/>
    <lineage>
        <taxon>Eukaryota</taxon>
        <taxon>Metazoa</taxon>
        <taxon>Spiralia</taxon>
        <taxon>Gnathifera</taxon>
        <taxon>Rotifera</taxon>
        <taxon>Eurotatoria</taxon>
        <taxon>Bdelloidea</taxon>
        <taxon>Adinetida</taxon>
        <taxon>Adinetidae</taxon>
        <taxon>Adineta</taxon>
    </lineage>
</organism>
<dbReference type="Proteomes" id="UP000663844">
    <property type="component" value="Unassembled WGS sequence"/>
</dbReference>
<dbReference type="PROSITE" id="PS00028">
    <property type="entry name" value="ZINC_FINGER_C2H2_1"/>
    <property type="match status" value="2"/>
</dbReference>
<dbReference type="AlphaFoldDB" id="A0A818IG80"/>
<comment type="caution">
    <text evidence="8">The sequence shown here is derived from an EMBL/GenBank/DDBJ whole genome shotgun (WGS) entry which is preliminary data.</text>
</comment>
<feature type="domain" description="C2H2-type" evidence="7">
    <location>
        <begin position="192"/>
        <end position="219"/>
    </location>
</feature>
<proteinExistence type="inferred from homology"/>
<keyword evidence="3" id="KW-0687">Ribonucleoprotein</keyword>